<accession>A0A8J7G8I9</accession>
<keyword evidence="4 8" id="KW-0540">Nuclease</keyword>
<evidence type="ECO:0000256" key="3">
    <source>
        <dbReference type="ARBA" id="ARBA00013365"/>
    </source>
</evidence>
<evidence type="ECO:0000256" key="4">
    <source>
        <dbReference type="ARBA" id="ARBA00022722"/>
    </source>
</evidence>
<dbReference type="InterPro" id="IPR004843">
    <property type="entry name" value="Calcineurin-like_PHP"/>
</dbReference>
<dbReference type="GO" id="GO:0006310">
    <property type="term" value="P:DNA recombination"/>
    <property type="evidence" value="ECO:0007669"/>
    <property type="project" value="UniProtKB-KW"/>
</dbReference>
<dbReference type="NCBIfam" id="TIGR00619">
    <property type="entry name" value="sbcd"/>
    <property type="match status" value="1"/>
</dbReference>
<dbReference type="GO" id="GO:0004519">
    <property type="term" value="F:endonuclease activity"/>
    <property type="evidence" value="ECO:0007669"/>
    <property type="project" value="UniProtKB-KW"/>
</dbReference>
<keyword evidence="6 8" id="KW-0269">Exonuclease</keyword>
<evidence type="ECO:0000313" key="12">
    <source>
        <dbReference type="Proteomes" id="UP000622653"/>
    </source>
</evidence>
<evidence type="ECO:0000256" key="7">
    <source>
        <dbReference type="ARBA" id="ARBA00023172"/>
    </source>
</evidence>
<dbReference type="InterPro" id="IPR026843">
    <property type="entry name" value="SbcD_C"/>
</dbReference>
<dbReference type="RefSeq" id="WP_194561255.1">
    <property type="nucleotide sequence ID" value="NZ_JADKPV010000001.1"/>
</dbReference>
<proteinExistence type="inferred from homology"/>
<comment type="subunit">
    <text evidence="2 8">Heterodimer of SbcC and SbcD.</text>
</comment>
<sequence>MKIVHTADWHLGKLVQGVYMTEDQRYALERFIEEMKEERPDVIIIAGDIYDRGIPPVEAVDLFDEVLTALAYDLRIPVLAIAGNHDSPTRLQFGRSFMRGGRYFVSGSLDDELEPVILEDEYGAVHFHLIPYVDPSIARLAYDDETINTHDDAMRAIIERLTSTLDEQARHVAVSHAFVTKTGEEDDTMRSDSERPLSIGGAEYVSSERFKAFHYTALGHLHQAHHIGDETIRYSGSLLKYSLSEQHHQKGYLVVELDGVGNCIIEKRSFHIRRDVRSVEGYLADLLKEERSEDYMFVTLLDEETVLQPMEKIREVFPNAMHVERKLFYRPTEGALEYVQAEKMTDTELFTAFFSNIADEEPTETMLALFERLNDRVLKEERER</sequence>
<comment type="function">
    <text evidence="8">SbcCD cleaves DNA hairpin structures. These structures can inhibit DNA replication and are intermediates in certain DNA recombination reactions. The complex acts as a 3'-&gt;5' double strand exonuclease that can open hairpins. It also has a 5' single-strand endonuclease activity.</text>
</comment>
<evidence type="ECO:0000256" key="5">
    <source>
        <dbReference type="ARBA" id="ARBA00022801"/>
    </source>
</evidence>
<dbReference type="EMBL" id="JADKPV010000001">
    <property type="protein sequence ID" value="MBF4499770.1"/>
    <property type="molecule type" value="Genomic_DNA"/>
</dbReference>
<dbReference type="CDD" id="cd00840">
    <property type="entry name" value="MPP_Mre11_N"/>
    <property type="match status" value="1"/>
</dbReference>
<dbReference type="GO" id="GO:0006260">
    <property type="term" value="P:DNA replication"/>
    <property type="evidence" value="ECO:0007669"/>
    <property type="project" value="UniProtKB-KW"/>
</dbReference>
<dbReference type="InterPro" id="IPR050535">
    <property type="entry name" value="DNA_Repair-Maintenance_Comp"/>
</dbReference>
<comment type="similarity">
    <text evidence="1 8">Belongs to the SbcD family.</text>
</comment>
<dbReference type="Pfam" id="PF00149">
    <property type="entry name" value="Metallophos"/>
    <property type="match status" value="1"/>
</dbReference>
<keyword evidence="5 8" id="KW-0378">Hydrolase</keyword>
<gene>
    <name evidence="8" type="primary">sbcD</name>
    <name evidence="11" type="ORF">IRY55_00240</name>
</gene>
<reference evidence="11" key="1">
    <citation type="submission" date="2020-11" db="EMBL/GenBank/DDBJ databases">
        <title>Multidrug resistant novel bacterium Savagea serpentis sp. nov., isolated from the scats of a vine snake (Ahaetulla nasuta).</title>
        <authorList>
            <person name="Venkata Ramana V."/>
            <person name="Vikas Patil S."/>
            <person name="Yogita Lugani V."/>
        </authorList>
    </citation>
    <scope>NUCLEOTIDE SEQUENCE</scope>
    <source>
        <strain evidence="11">SN6</strain>
    </source>
</reference>
<dbReference type="GO" id="GO:0008408">
    <property type="term" value="F:3'-5' exonuclease activity"/>
    <property type="evidence" value="ECO:0007669"/>
    <property type="project" value="InterPro"/>
</dbReference>
<evidence type="ECO:0000256" key="8">
    <source>
        <dbReference type="RuleBase" id="RU363069"/>
    </source>
</evidence>
<keyword evidence="8" id="KW-0235">DNA replication</keyword>
<dbReference type="Proteomes" id="UP000622653">
    <property type="component" value="Unassembled WGS sequence"/>
</dbReference>
<feature type="domain" description="Nuclease SbcCD subunit D C-terminal" evidence="10">
    <location>
        <begin position="274"/>
        <end position="355"/>
    </location>
</feature>
<dbReference type="InterPro" id="IPR041796">
    <property type="entry name" value="Mre11_N"/>
</dbReference>
<dbReference type="PANTHER" id="PTHR30337:SF0">
    <property type="entry name" value="NUCLEASE SBCCD SUBUNIT D"/>
    <property type="match status" value="1"/>
</dbReference>
<dbReference type="InterPro" id="IPR004593">
    <property type="entry name" value="SbcD"/>
</dbReference>
<dbReference type="Gene3D" id="3.60.21.10">
    <property type="match status" value="1"/>
</dbReference>
<keyword evidence="8" id="KW-0255">Endonuclease</keyword>
<keyword evidence="7 8" id="KW-0233">DNA recombination</keyword>
<protein>
    <recommendedName>
        <fullName evidence="3 8">Nuclease SbcCD subunit D</fullName>
    </recommendedName>
</protein>
<dbReference type="Pfam" id="PF12320">
    <property type="entry name" value="SbcD_C"/>
    <property type="match status" value="1"/>
</dbReference>
<dbReference type="AlphaFoldDB" id="A0A8J7G8I9"/>
<evidence type="ECO:0000259" key="10">
    <source>
        <dbReference type="Pfam" id="PF12320"/>
    </source>
</evidence>
<dbReference type="SUPFAM" id="SSF56300">
    <property type="entry name" value="Metallo-dependent phosphatases"/>
    <property type="match status" value="1"/>
</dbReference>
<evidence type="ECO:0000256" key="6">
    <source>
        <dbReference type="ARBA" id="ARBA00022839"/>
    </source>
</evidence>
<comment type="caution">
    <text evidence="11">The sequence shown here is derived from an EMBL/GenBank/DDBJ whole genome shotgun (WGS) entry which is preliminary data.</text>
</comment>
<evidence type="ECO:0000256" key="1">
    <source>
        <dbReference type="ARBA" id="ARBA00010555"/>
    </source>
</evidence>
<evidence type="ECO:0000256" key="2">
    <source>
        <dbReference type="ARBA" id="ARBA00011322"/>
    </source>
</evidence>
<dbReference type="PANTHER" id="PTHR30337">
    <property type="entry name" value="COMPONENT OF ATP-DEPENDENT DSDNA EXONUCLEASE"/>
    <property type="match status" value="1"/>
</dbReference>
<feature type="domain" description="Calcineurin-like phosphoesterase" evidence="9">
    <location>
        <begin position="1"/>
        <end position="104"/>
    </location>
</feature>
<keyword evidence="12" id="KW-1185">Reference proteome</keyword>
<evidence type="ECO:0000313" key="11">
    <source>
        <dbReference type="EMBL" id="MBF4499770.1"/>
    </source>
</evidence>
<evidence type="ECO:0000259" key="9">
    <source>
        <dbReference type="Pfam" id="PF00149"/>
    </source>
</evidence>
<organism evidence="11 12">
    <name type="scientific">Savagea serpentis</name>
    <dbReference type="NCBI Taxonomy" id="2785297"/>
    <lineage>
        <taxon>Bacteria</taxon>
        <taxon>Bacillati</taxon>
        <taxon>Bacillota</taxon>
        <taxon>Bacilli</taxon>
        <taxon>Bacillales</taxon>
        <taxon>Caryophanaceae</taxon>
        <taxon>Savagea</taxon>
    </lineage>
</organism>
<name>A0A8J7G8I9_9BACL</name>
<dbReference type="InterPro" id="IPR029052">
    <property type="entry name" value="Metallo-depent_PP-like"/>
</dbReference>